<dbReference type="Pfam" id="PF00043">
    <property type="entry name" value="GST_C"/>
    <property type="match status" value="1"/>
</dbReference>
<keyword evidence="3" id="KW-0808">Transferase</keyword>
<feature type="domain" description="GST C-terminal" evidence="6">
    <location>
        <begin position="91"/>
        <end position="220"/>
    </location>
</feature>
<dbReference type="GO" id="GO:0006749">
    <property type="term" value="P:glutathione metabolic process"/>
    <property type="evidence" value="ECO:0007669"/>
    <property type="project" value="TreeGrafter"/>
</dbReference>
<dbReference type="FunFam" id="1.20.1050.10:FF:000004">
    <property type="entry name" value="Glutathione S-transferase F2"/>
    <property type="match status" value="1"/>
</dbReference>
<dbReference type="EC" id="2.5.1.18" evidence="2"/>
<dbReference type="PROSITE" id="PS50404">
    <property type="entry name" value="GST_NTER"/>
    <property type="match status" value="1"/>
</dbReference>
<comment type="caution">
    <text evidence="7">The sequence shown here is derived from an EMBL/GenBank/DDBJ whole genome shotgun (WGS) entry which is preliminary data.</text>
</comment>
<protein>
    <recommendedName>
        <fullName evidence="2">glutathione transferase</fullName>
        <ecNumber evidence="2">2.5.1.18</ecNumber>
    </recommendedName>
</protein>
<comment type="catalytic activity">
    <reaction evidence="4">
        <text>RX + glutathione = an S-substituted glutathione + a halide anion + H(+)</text>
        <dbReference type="Rhea" id="RHEA:16437"/>
        <dbReference type="ChEBI" id="CHEBI:15378"/>
        <dbReference type="ChEBI" id="CHEBI:16042"/>
        <dbReference type="ChEBI" id="CHEBI:17792"/>
        <dbReference type="ChEBI" id="CHEBI:57925"/>
        <dbReference type="ChEBI" id="CHEBI:90779"/>
        <dbReference type="EC" id="2.5.1.18"/>
    </reaction>
</comment>
<dbReference type="GO" id="GO:0005737">
    <property type="term" value="C:cytoplasm"/>
    <property type="evidence" value="ECO:0007669"/>
    <property type="project" value="TreeGrafter"/>
</dbReference>
<dbReference type="CDD" id="cd03053">
    <property type="entry name" value="GST_N_Phi"/>
    <property type="match status" value="1"/>
</dbReference>
<keyword evidence="8" id="KW-1185">Reference proteome</keyword>
<dbReference type="CDD" id="cd03187">
    <property type="entry name" value="GST_C_Phi"/>
    <property type="match status" value="1"/>
</dbReference>
<dbReference type="FunFam" id="3.40.30.10:FF:000016">
    <property type="entry name" value="Glutathione S-transferase F2"/>
    <property type="match status" value="1"/>
</dbReference>
<dbReference type="AlphaFoldDB" id="A0A835AYK6"/>
<gene>
    <name evidence="7" type="ORF">HU200_047006</name>
</gene>
<dbReference type="OrthoDB" id="422574at2759"/>
<proteinExistence type="inferred from homology"/>
<dbReference type="InterPro" id="IPR010987">
    <property type="entry name" value="Glutathione-S-Trfase_C-like"/>
</dbReference>
<evidence type="ECO:0000313" key="8">
    <source>
        <dbReference type="Proteomes" id="UP000636709"/>
    </source>
</evidence>
<evidence type="ECO:0000313" key="7">
    <source>
        <dbReference type="EMBL" id="KAF8676452.1"/>
    </source>
</evidence>
<organism evidence="7 8">
    <name type="scientific">Digitaria exilis</name>
    <dbReference type="NCBI Taxonomy" id="1010633"/>
    <lineage>
        <taxon>Eukaryota</taxon>
        <taxon>Viridiplantae</taxon>
        <taxon>Streptophyta</taxon>
        <taxon>Embryophyta</taxon>
        <taxon>Tracheophyta</taxon>
        <taxon>Spermatophyta</taxon>
        <taxon>Magnoliopsida</taxon>
        <taxon>Liliopsida</taxon>
        <taxon>Poales</taxon>
        <taxon>Poaceae</taxon>
        <taxon>PACMAD clade</taxon>
        <taxon>Panicoideae</taxon>
        <taxon>Panicodae</taxon>
        <taxon>Paniceae</taxon>
        <taxon>Anthephorinae</taxon>
        <taxon>Digitaria</taxon>
    </lineage>
</organism>
<dbReference type="PANTHER" id="PTHR43900:SF2">
    <property type="entry name" value="OS01G0372400 PROTEIN"/>
    <property type="match status" value="1"/>
</dbReference>
<dbReference type="InterPro" id="IPR036282">
    <property type="entry name" value="Glutathione-S-Trfase_C_sf"/>
</dbReference>
<dbReference type="SUPFAM" id="SSF47616">
    <property type="entry name" value="GST C-terminal domain-like"/>
    <property type="match status" value="1"/>
</dbReference>
<feature type="domain" description="GST N-terminal" evidence="5">
    <location>
        <begin position="2"/>
        <end position="83"/>
    </location>
</feature>
<evidence type="ECO:0000259" key="6">
    <source>
        <dbReference type="PROSITE" id="PS50405"/>
    </source>
</evidence>
<dbReference type="SFLD" id="SFLDG00358">
    <property type="entry name" value="Main_(cytGST)"/>
    <property type="match status" value="1"/>
</dbReference>
<accession>A0A835AYK6</accession>
<dbReference type="PANTHER" id="PTHR43900">
    <property type="entry name" value="GLUTATHIONE S-TRANSFERASE RHO"/>
    <property type="match status" value="1"/>
</dbReference>
<dbReference type="PROSITE" id="PS50405">
    <property type="entry name" value="GST_CTER"/>
    <property type="match status" value="1"/>
</dbReference>
<dbReference type="InterPro" id="IPR004045">
    <property type="entry name" value="Glutathione_S-Trfase_N"/>
</dbReference>
<dbReference type="Pfam" id="PF02798">
    <property type="entry name" value="GST_N"/>
    <property type="match status" value="1"/>
</dbReference>
<dbReference type="SFLD" id="SFLDG01154">
    <property type="entry name" value="Main.5:_Phi-like"/>
    <property type="match status" value="1"/>
</dbReference>
<evidence type="ECO:0000256" key="1">
    <source>
        <dbReference type="ARBA" id="ARBA00010128"/>
    </source>
</evidence>
<dbReference type="Gene3D" id="3.40.30.10">
    <property type="entry name" value="Glutaredoxin"/>
    <property type="match status" value="1"/>
</dbReference>
<dbReference type="EMBL" id="JACEFO010002165">
    <property type="protein sequence ID" value="KAF8676452.1"/>
    <property type="molecule type" value="Genomic_DNA"/>
</dbReference>
<evidence type="ECO:0000256" key="4">
    <source>
        <dbReference type="ARBA" id="ARBA00047960"/>
    </source>
</evidence>
<dbReference type="SFLD" id="SFLDS00019">
    <property type="entry name" value="Glutathione_Transferase_(cytos"/>
    <property type="match status" value="1"/>
</dbReference>
<dbReference type="Gene3D" id="1.20.1050.10">
    <property type="match status" value="1"/>
</dbReference>
<dbReference type="InterPro" id="IPR034347">
    <property type="entry name" value="GST_Phi_C"/>
</dbReference>
<dbReference type="GO" id="GO:0009635">
    <property type="term" value="P:response to herbicide"/>
    <property type="evidence" value="ECO:0007669"/>
    <property type="project" value="UniProtKB-ARBA"/>
</dbReference>
<name>A0A835AYK6_9POAL</name>
<comment type="similarity">
    <text evidence="1">Belongs to the GST superfamily. Phi family.</text>
</comment>
<dbReference type="Proteomes" id="UP000636709">
    <property type="component" value="Unassembled WGS sequence"/>
</dbReference>
<evidence type="ECO:0000256" key="3">
    <source>
        <dbReference type="ARBA" id="ARBA00022679"/>
    </source>
</evidence>
<dbReference type="InterPro" id="IPR036249">
    <property type="entry name" value="Thioredoxin-like_sf"/>
</dbReference>
<sequence>MAPVKVFGPVVSPNVARVVLCLEEVGVEYEIVNVEFATGEHKSPEHLQRNPFGQLPALQDGDLMLFESRAISRHVLRKYKGSQVNQLGESNLEEAALVDVWLEVEANQYDPAIAPIIYQQILVPMQALGGTPDEVAIGESVGKPRKVLGVYEARLGKRRYLAGDAISLADLRHFPHTHYVMGMSYVAVFDELPGVRAWWQDLMAHLAVRKVTTMMDGCSG</sequence>
<dbReference type="InterPro" id="IPR004046">
    <property type="entry name" value="GST_C"/>
</dbReference>
<evidence type="ECO:0000259" key="5">
    <source>
        <dbReference type="PROSITE" id="PS50404"/>
    </source>
</evidence>
<dbReference type="InterPro" id="IPR040079">
    <property type="entry name" value="Glutathione_S-Trfase"/>
</dbReference>
<evidence type="ECO:0000256" key="2">
    <source>
        <dbReference type="ARBA" id="ARBA00012452"/>
    </source>
</evidence>
<reference evidence="7" key="1">
    <citation type="submission" date="2020-07" db="EMBL/GenBank/DDBJ databases">
        <title>Genome sequence and genetic diversity analysis of an under-domesticated orphan crop, white fonio (Digitaria exilis).</title>
        <authorList>
            <person name="Bennetzen J.L."/>
            <person name="Chen S."/>
            <person name="Ma X."/>
            <person name="Wang X."/>
            <person name="Yssel A.E.J."/>
            <person name="Chaluvadi S.R."/>
            <person name="Johnson M."/>
            <person name="Gangashetty P."/>
            <person name="Hamidou F."/>
            <person name="Sanogo M.D."/>
            <person name="Zwaenepoel A."/>
            <person name="Wallace J."/>
            <person name="Van De Peer Y."/>
            <person name="Van Deynze A."/>
        </authorList>
    </citation>
    <scope>NUCLEOTIDE SEQUENCE</scope>
    <source>
        <tissue evidence="7">Leaves</tissue>
    </source>
</reference>
<dbReference type="GO" id="GO:0043295">
    <property type="term" value="F:glutathione binding"/>
    <property type="evidence" value="ECO:0007669"/>
    <property type="project" value="TreeGrafter"/>
</dbReference>
<dbReference type="GO" id="GO:0004364">
    <property type="term" value="F:glutathione transferase activity"/>
    <property type="evidence" value="ECO:0007669"/>
    <property type="project" value="UniProtKB-EC"/>
</dbReference>
<dbReference type="SUPFAM" id="SSF52833">
    <property type="entry name" value="Thioredoxin-like"/>
    <property type="match status" value="1"/>
</dbReference>